<proteinExistence type="predicted"/>
<comment type="caution">
    <text evidence="2">The sequence shown here is derived from an EMBL/GenBank/DDBJ whole genome shotgun (WGS) entry which is preliminary data.</text>
</comment>
<sequence>MWTDEQLQGTKQMSPCSGLNPPPVGVNRARLMRQNRAGESGTCKRIHMQERRSCGDMVKSAITGR</sequence>
<evidence type="ECO:0000313" key="3">
    <source>
        <dbReference type="Proteomes" id="UP001375240"/>
    </source>
</evidence>
<keyword evidence="3" id="KW-1185">Reference proteome</keyword>
<evidence type="ECO:0000256" key="1">
    <source>
        <dbReference type="SAM" id="MobiDB-lite"/>
    </source>
</evidence>
<name>A0AAV9U3Z7_9PEZI</name>
<protein>
    <submittedName>
        <fullName evidence="2">Uncharacterized protein</fullName>
    </submittedName>
</protein>
<dbReference type="AlphaFoldDB" id="A0AAV9U3Z7"/>
<feature type="region of interest" description="Disordered" evidence="1">
    <location>
        <begin position="1"/>
        <end position="26"/>
    </location>
</feature>
<evidence type="ECO:0000313" key="2">
    <source>
        <dbReference type="EMBL" id="KAK6335584.1"/>
    </source>
</evidence>
<dbReference type="EMBL" id="JAVHNQ010000012">
    <property type="protein sequence ID" value="KAK6335584.1"/>
    <property type="molecule type" value="Genomic_DNA"/>
</dbReference>
<gene>
    <name evidence="2" type="ORF">TWF696_002352</name>
</gene>
<feature type="compositionally biased region" description="Polar residues" evidence="1">
    <location>
        <begin position="1"/>
        <end position="17"/>
    </location>
</feature>
<accession>A0AAV9U3Z7</accession>
<dbReference type="Proteomes" id="UP001375240">
    <property type="component" value="Unassembled WGS sequence"/>
</dbReference>
<reference evidence="2 3" key="1">
    <citation type="submission" date="2019-10" db="EMBL/GenBank/DDBJ databases">
        <authorList>
            <person name="Palmer J.M."/>
        </authorList>
    </citation>
    <scope>NUCLEOTIDE SEQUENCE [LARGE SCALE GENOMIC DNA]</scope>
    <source>
        <strain evidence="2 3">TWF696</strain>
    </source>
</reference>
<organism evidence="2 3">
    <name type="scientific">Orbilia brochopaga</name>
    <dbReference type="NCBI Taxonomy" id="3140254"/>
    <lineage>
        <taxon>Eukaryota</taxon>
        <taxon>Fungi</taxon>
        <taxon>Dikarya</taxon>
        <taxon>Ascomycota</taxon>
        <taxon>Pezizomycotina</taxon>
        <taxon>Orbiliomycetes</taxon>
        <taxon>Orbiliales</taxon>
        <taxon>Orbiliaceae</taxon>
        <taxon>Orbilia</taxon>
    </lineage>
</organism>